<protein>
    <submittedName>
        <fullName evidence="1">Uncharacterized protein</fullName>
    </submittedName>
</protein>
<dbReference type="STRING" id="1117707.VQ7734_05083"/>
<dbReference type="EMBL" id="FRFG01000117">
    <property type="protein sequence ID" value="SHO59303.1"/>
    <property type="molecule type" value="Genomic_DNA"/>
</dbReference>
<evidence type="ECO:0000313" key="2">
    <source>
        <dbReference type="Proteomes" id="UP000184600"/>
    </source>
</evidence>
<gene>
    <name evidence="1" type="ORF">VQ7734_05083</name>
</gene>
<sequence>MLTPEGEIEIDFKRDENYIWLCNVDSDSQEYEDLDIQVINQIKSWERLPEDFSRYWHEV</sequence>
<dbReference type="Proteomes" id="UP000184600">
    <property type="component" value="Unassembled WGS sequence"/>
</dbReference>
<dbReference type="OrthoDB" id="6402136at2"/>
<keyword evidence="2" id="KW-1185">Reference proteome</keyword>
<evidence type="ECO:0000313" key="1">
    <source>
        <dbReference type="EMBL" id="SHO59303.1"/>
    </source>
</evidence>
<dbReference type="RefSeq" id="WP_073586695.1">
    <property type="nucleotide sequence ID" value="NZ_AP024898.1"/>
</dbReference>
<dbReference type="AlphaFoldDB" id="A0A1M7Z333"/>
<accession>A0A1M7Z333</accession>
<proteinExistence type="predicted"/>
<organism evidence="1 2">
    <name type="scientific">Vibrio quintilis</name>
    <dbReference type="NCBI Taxonomy" id="1117707"/>
    <lineage>
        <taxon>Bacteria</taxon>
        <taxon>Pseudomonadati</taxon>
        <taxon>Pseudomonadota</taxon>
        <taxon>Gammaproteobacteria</taxon>
        <taxon>Vibrionales</taxon>
        <taxon>Vibrionaceae</taxon>
        <taxon>Vibrio</taxon>
    </lineage>
</organism>
<name>A0A1M7Z333_9VIBR</name>
<reference evidence="2" key="1">
    <citation type="submission" date="2016-12" db="EMBL/GenBank/DDBJ databases">
        <authorList>
            <person name="Rodrigo-Torres L."/>
            <person name="Arahal R.D."/>
            <person name="Lucena T."/>
        </authorList>
    </citation>
    <scope>NUCLEOTIDE SEQUENCE [LARGE SCALE GENOMIC DNA]</scope>
</reference>